<sequence>MRFPSTATSTSFLLLAAIGWLTLTSSGRATLTYIWEGDRDKARKRVALRQLKFLRAELTSLADRIERARDRTNRALRREEEGRDEEEEEWGRREGEKEEGESAASTSAYYHFSSSGRKFKNKWDEYDVERELERLEQEEKREGNGEEKLGGGEGREGSDEEEGGEANGQMGREGRSGEGRREGRKEGGREGEREGGKEKKRPTLGQVRTEVGELQSDLEKAMGHLDSVRGDEEVRRRRKALVLRSHELFTALDEVTQRLL</sequence>
<name>A0A4D9CMH8_9STRA</name>
<feature type="signal peptide" evidence="2">
    <location>
        <begin position="1"/>
        <end position="29"/>
    </location>
</feature>
<feature type="region of interest" description="Disordered" evidence="1">
    <location>
        <begin position="77"/>
        <end position="111"/>
    </location>
</feature>
<feature type="chain" id="PRO_5020037463" description="BAG domain-containing protein" evidence="2">
    <location>
        <begin position="30"/>
        <end position="260"/>
    </location>
</feature>
<evidence type="ECO:0000256" key="1">
    <source>
        <dbReference type="SAM" id="MobiDB-lite"/>
    </source>
</evidence>
<evidence type="ECO:0000313" key="3">
    <source>
        <dbReference type="EMBL" id="TFJ80321.1"/>
    </source>
</evidence>
<keyword evidence="4" id="KW-1185">Reference proteome</keyword>
<dbReference type="OrthoDB" id="74608at2759"/>
<comment type="caution">
    <text evidence="3">The sequence shown here is derived from an EMBL/GenBank/DDBJ whole genome shotgun (WGS) entry which is preliminary data.</text>
</comment>
<accession>A0A4D9CMH8</accession>
<reference evidence="3 4" key="1">
    <citation type="submission" date="2019-01" db="EMBL/GenBank/DDBJ databases">
        <title>Nuclear Genome Assembly of the Microalgal Biofuel strain Nannochloropsis salina CCMP1776.</title>
        <authorList>
            <person name="Hovde B."/>
        </authorList>
    </citation>
    <scope>NUCLEOTIDE SEQUENCE [LARGE SCALE GENOMIC DNA]</scope>
    <source>
        <strain evidence="3 4">CCMP1776</strain>
    </source>
</reference>
<dbReference type="AlphaFoldDB" id="A0A4D9CMH8"/>
<feature type="compositionally biased region" description="Basic and acidic residues" evidence="1">
    <location>
        <begin position="172"/>
        <end position="197"/>
    </location>
</feature>
<proteinExistence type="predicted"/>
<feature type="region of interest" description="Disordered" evidence="1">
    <location>
        <begin position="134"/>
        <end position="234"/>
    </location>
</feature>
<feature type="compositionally biased region" description="Basic and acidic residues" evidence="1">
    <location>
        <begin position="217"/>
        <end position="234"/>
    </location>
</feature>
<evidence type="ECO:0008006" key="5">
    <source>
        <dbReference type="Google" id="ProtNLM"/>
    </source>
</evidence>
<dbReference type="EMBL" id="SDOX01000172">
    <property type="protein sequence ID" value="TFJ80321.1"/>
    <property type="molecule type" value="Genomic_DNA"/>
</dbReference>
<dbReference type="Proteomes" id="UP000355283">
    <property type="component" value="Unassembled WGS sequence"/>
</dbReference>
<evidence type="ECO:0000256" key="2">
    <source>
        <dbReference type="SAM" id="SignalP"/>
    </source>
</evidence>
<evidence type="ECO:0000313" key="4">
    <source>
        <dbReference type="Proteomes" id="UP000355283"/>
    </source>
</evidence>
<feature type="compositionally biased region" description="Basic and acidic residues" evidence="1">
    <location>
        <begin position="134"/>
        <end position="157"/>
    </location>
</feature>
<gene>
    <name evidence="3" type="ORF">NSK_008326</name>
</gene>
<organism evidence="3 4">
    <name type="scientific">Nannochloropsis salina CCMP1776</name>
    <dbReference type="NCBI Taxonomy" id="1027361"/>
    <lineage>
        <taxon>Eukaryota</taxon>
        <taxon>Sar</taxon>
        <taxon>Stramenopiles</taxon>
        <taxon>Ochrophyta</taxon>
        <taxon>Eustigmatophyceae</taxon>
        <taxon>Eustigmatales</taxon>
        <taxon>Monodopsidaceae</taxon>
        <taxon>Microchloropsis</taxon>
        <taxon>Microchloropsis salina</taxon>
    </lineage>
</organism>
<protein>
    <recommendedName>
        <fullName evidence="5">BAG domain-containing protein</fullName>
    </recommendedName>
</protein>
<keyword evidence="2" id="KW-0732">Signal</keyword>